<evidence type="ECO:0000313" key="2">
    <source>
        <dbReference type="EMBL" id="CAG8631139.1"/>
    </source>
</evidence>
<organism evidence="2 3">
    <name type="scientific">Diversispora eburnea</name>
    <dbReference type="NCBI Taxonomy" id="1213867"/>
    <lineage>
        <taxon>Eukaryota</taxon>
        <taxon>Fungi</taxon>
        <taxon>Fungi incertae sedis</taxon>
        <taxon>Mucoromycota</taxon>
        <taxon>Glomeromycotina</taxon>
        <taxon>Glomeromycetes</taxon>
        <taxon>Diversisporales</taxon>
        <taxon>Diversisporaceae</taxon>
        <taxon>Diversispora</taxon>
    </lineage>
</organism>
<feature type="transmembrane region" description="Helical" evidence="1">
    <location>
        <begin position="7"/>
        <end position="24"/>
    </location>
</feature>
<keyword evidence="1" id="KW-0472">Membrane</keyword>
<keyword evidence="1" id="KW-1133">Transmembrane helix</keyword>
<protein>
    <submittedName>
        <fullName evidence="2">11121_t:CDS:1</fullName>
    </submittedName>
</protein>
<sequence length="98" mass="11439">KMFELDLAYFIIPTGTFFGYWISMPHSISISTNKSVSALRTKICNTLLYKYKNASFNLHAVDVEHREYVYMEPEKKVSDYFNSRPPAEITIHILVEEV</sequence>
<evidence type="ECO:0000313" key="3">
    <source>
        <dbReference type="Proteomes" id="UP000789706"/>
    </source>
</evidence>
<comment type="caution">
    <text evidence="2">The sequence shown here is derived from an EMBL/GenBank/DDBJ whole genome shotgun (WGS) entry which is preliminary data.</text>
</comment>
<accession>A0A9N9GWB1</accession>
<keyword evidence="3" id="KW-1185">Reference proteome</keyword>
<dbReference type="AlphaFoldDB" id="A0A9N9GWB1"/>
<reference evidence="2" key="1">
    <citation type="submission" date="2021-06" db="EMBL/GenBank/DDBJ databases">
        <authorList>
            <person name="Kallberg Y."/>
            <person name="Tangrot J."/>
            <person name="Rosling A."/>
        </authorList>
    </citation>
    <scope>NUCLEOTIDE SEQUENCE</scope>
    <source>
        <strain evidence="2">AZ414A</strain>
    </source>
</reference>
<gene>
    <name evidence="2" type="ORF">DEBURN_LOCUS10780</name>
</gene>
<evidence type="ECO:0000256" key="1">
    <source>
        <dbReference type="SAM" id="Phobius"/>
    </source>
</evidence>
<feature type="non-terminal residue" evidence="2">
    <location>
        <position position="1"/>
    </location>
</feature>
<keyword evidence="1" id="KW-0812">Transmembrane</keyword>
<name>A0A9N9GWB1_9GLOM</name>
<dbReference type="EMBL" id="CAJVPK010003811">
    <property type="protein sequence ID" value="CAG8631139.1"/>
    <property type="molecule type" value="Genomic_DNA"/>
</dbReference>
<proteinExistence type="predicted"/>
<dbReference type="Proteomes" id="UP000789706">
    <property type="component" value="Unassembled WGS sequence"/>
</dbReference>